<evidence type="ECO:0000256" key="4">
    <source>
        <dbReference type="ARBA" id="ARBA00022884"/>
    </source>
</evidence>
<dbReference type="GO" id="GO:0051607">
    <property type="term" value="P:defense response to virus"/>
    <property type="evidence" value="ECO:0007669"/>
    <property type="project" value="UniProtKB-KW"/>
</dbReference>
<evidence type="ECO:0000256" key="6">
    <source>
        <dbReference type="ARBA" id="ARBA00031720"/>
    </source>
</evidence>
<dbReference type="NCBIfam" id="TIGR01899">
    <property type="entry name" value="cas_TM1807_csm5"/>
    <property type="match status" value="1"/>
</dbReference>
<evidence type="ECO:0000256" key="1">
    <source>
        <dbReference type="ARBA" id="ARBA00003088"/>
    </source>
</evidence>
<dbReference type="Pfam" id="PF03787">
    <property type="entry name" value="RAMPs"/>
    <property type="match status" value="1"/>
</dbReference>
<dbReference type="EMBL" id="BLYI01000035">
    <property type="protein sequence ID" value="GFO85357.1"/>
    <property type="molecule type" value="Genomic_DNA"/>
</dbReference>
<protein>
    <recommendedName>
        <fullName evidence="3">CRISPR system Cms protein Csm5</fullName>
    </recommendedName>
    <alternativeName>
        <fullName evidence="6">CRISPR type III A-associated protein Csm5</fullName>
    </alternativeName>
</protein>
<dbReference type="AlphaFoldDB" id="A0A916VDW0"/>
<gene>
    <name evidence="8" type="ORF">ANBU17_17040</name>
</gene>
<comment type="caution">
    <text evidence="8">The sequence shown here is derived from an EMBL/GenBank/DDBJ whole genome shotgun (WGS) entry which is preliminary data.</text>
</comment>
<accession>A0A916VDW0</accession>
<dbReference type="GO" id="GO:0003723">
    <property type="term" value="F:RNA binding"/>
    <property type="evidence" value="ECO:0007669"/>
    <property type="project" value="UniProtKB-KW"/>
</dbReference>
<proteinExistence type="inferred from homology"/>
<organism evidence="8 9">
    <name type="scientific">Anaerostipes butyraticus</name>
    <dbReference type="NCBI Taxonomy" id="645466"/>
    <lineage>
        <taxon>Bacteria</taxon>
        <taxon>Bacillati</taxon>
        <taxon>Bacillota</taxon>
        <taxon>Clostridia</taxon>
        <taxon>Lachnospirales</taxon>
        <taxon>Lachnospiraceae</taxon>
        <taxon>Anaerostipes</taxon>
    </lineage>
</organism>
<dbReference type="PANTHER" id="PTHR38007">
    <property type="entry name" value="CRISPR SYSTEM CMS PROTEIN CSM5"/>
    <property type="match status" value="1"/>
</dbReference>
<keyword evidence="9" id="KW-1185">Reference proteome</keyword>
<dbReference type="Proteomes" id="UP000613208">
    <property type="component" value="Unassembled WGS sequence"/>
</dbReference>
<comment type="function">
    <text evidence="1">This subunit might be involved in maturation of a crRNA intermediate to its mature form.</text>
</comment>
<name>A0A916VDW0_9FIRM</name>
<dbReference type="InterPro" id="IPR010173">
    <property type="entry name" value="CRISPR-assoc_Csm5"/>
</dbReference>
<sequence length="369" mass="42885">MGQYLKSYRVILTTKSPVYVGSGEKIKKKQYVLNRSEKKIYLPDMKKVYSAMQRKKKGQAYERYLLNRNEKDFARWMQKQRVSEKEYLSWMRYRLDCSDVVLTDETNDLLLCVKDPYGMPYIPGSSLKGVLRTILLADELLYDPDKKRNAQRIIKKGLKESRPGKRYLGREMKEIEQQVFHLLDYETDQRNSVQDIMRGIIISDSKPLSLSDLTVCQQIDSNVKGTKKRLPIMRECIRPGRKIEFTMTIDESMNQATDETILTAVNNFLGIYQKFLLKFKMQDNAENMIYIGGAVGFVSKTILYDIFEQDEAGEYVSEIFGKTLAKSIARQHKHYLDSRLGASPHAIRGTECEGRECEFGKCEIQMEEL</sequence>
<evidence type="ECO:0000256" key="2">
    <source>
        <dbReference type="ARBA" id="ARBA00006680"/>
    </source>
</evidence>
<evidence type="ECO:0000313" key="9">
    <source>
        <dbReference type="Proteomes" id="UP000613208"/>
    </source>
</evidence>
<dbReference type="PANTHER" id="PTHR38007:SF1">
    <property type="entry name" value="CRISPR SYSTEM CMS PROTEIN CSM5"/>
    <property type="match status" value="1"/>
</dbReference>
<dbReference type="InterPro" id="IPR005537">
    <property type="entry name" value="RAMP_III_fam"/>
</dbReference>
<comment type="similarity">
    <text evidence="2">Belongs to the CRISPR-associated Csm5 family.</text>
</comment>
<feature type="domain" description="CRISPR type III-associated protein" evidence="7">
    <location>
        <begin position="12"/>
        <end position="293"/>
    </location>
</feature>
<dbReference type="RefSeq" id="WP_201311061.1">
    <property type="nucleotide sequence ID" value="NZ_BLYI01000035.1"/>
</dbReference>
<evidence type="ECO:0000313" key="8">
    <source>
        <dbReference type="EMBL" id="GFO85357.1"/>
    </source>
</evidence>
<reference evidence="8" key="1">
    <citation type="submission" date="2020-06" db="EMBL/GenBank/DDBJ databases">
        <title>Characterization of fructooligosaccharide metabolism and fructooligosaccharide-degrading enzymes in human commensal butyrate producers.</title>
        <authorList>
            <person name="Tanno H."/>
            <person name="Fujii T."/>
            <person name="Hirano K."/>
            <person name="Maeno S."/>
            <person name="Tonozuka T."/>
            <person name="Sakamoto M."/>
            <person name="Ohkuma M."/>
            <person name="Tochio T."/>
            <person name="Endo A."/>
        </authorList>
    </citation>
    <scope>NUCLEOTIDE SEQUENCE</scope>
    <source>
        <strain evidence="8">JCM 17466</strain>
    </source>
</reference>
<evidence type="ECO:0000256" key="5">
    <source>
        <dbReference type="ARBA" id="ARBA00023118"/>
    </source>
</evidence>
<keyword evidence="5" id="KW-0051">Antiviral defense</keyword>
<keyword evidence="4" id="KW-0694">RNA-binding</keyword>
<evidence type="ECO:0000259" key="7">
    <source>
        <dbReference type="Pfam" id="PF03787"/>
    </source>
</evidence>
<evidence type="ECO:0000256" key="3">
    <source>
        <dbReference type="ARBA" id="ARBA00016113"/>
    </source>
</evidence>